<evidence type="ECO:0000313" key="3">
    <source>
        <dbReference type="Proteomes" id="UP000076830"/>
    </source>
</evidence>
<dbReference type="AlphaFoldDB" id="A0A160DT66"/>
<accession>A0A160DT66</accession>
<feature type="compositionally biased region" description="Basic and acidic residues" evidence="1">
    <location>
        <begin position="37"/>
        <end position="47"/>
    </location>
</feature>
<gene>
    <name evidence="2" type="ORF">I596_1101</name>
</gene>
<feature type="compositionally biased region" description="Basic residues" evidence="1">
    <location>
        <begin position="1"/>
        <end position="13"/>
    </location>
</feature>
<proteinExistence type="predicted"/>
<feature type="region of interest" description="Disordered" evidence="1">
    <location>
        <begin position="388"/>
        <end position="533"/>
    </location>
</feature>
<organism evidence="2 3">
    <name type="scientific">Dokdonella koreensis DS-123</name>
    <dbReference type="NCBI Taxonomy" id="1300342"/>
    <lineage>
        <taxon>Bacteria</taxon>
        <taxon>Pseudomonadati</taxon>
        <taxon>Pseudomonadota</taxon>
        <taxon>Gammaproteobacteria</taxon>
        <taxon>Lysobacterales</taxon>
        <taxon>Rhodanobacteraceae</taxon>
        <taxon>Dokdonella</taxon>
    </lineage>
</organism>
<keyword evidence="3" id="KW-1185">Reference proteome</keyword>
<dbReference type="EMBL" id="CP015249">
    <property type="protein sequence ID" value="ANB17131.1"/>
    <property type="molecule type" value="Genomic_DNA"/>
</dbReference>
<sequence length="533" mass="56262">MERPPRPARRRRIGAGIADDRERLGRGARRQPPQAGDRGRAGQRLDRGAQQAVTAGRGKLGGSTGGIEHVAGVARPVGTLGIDEVHRRVVAVGVQETAAGRPRRRGHRAPEVERARVRGPDRGEFAEHERSVAHPRPEAARHRCAREYLRSAATEGENPAPVRSVFPHTGHDIDFAAGTDHRRADQIAAAVVVEHRRTEAGRVGRIGRILQQAPAIAHPCLMHDHRPKRAGHGRVEQHALARQRACARERGGGGGSQVGERDAGTEARAERAFRVQPRDLGIARAVPEPDAVGRRIGGLGRLAGAGAEHAVRLAAGVLLLVQHAEHVAGLGAGAAGAEGTGGHVLGERHQHAAALGPQRVRIAAAGIAREAEGTVAGVGQRDPLQVECGRRGQQRRQDQARVAVGDHHAPVGRGRRRQGTEGQRAGDCEAGQGCAGHQGVSDSVESGDHAAAGDRGRLTTGGDPRQANGGGSLGSAPIGVGTERHRCGNGAVTLSARRRRRTGDRTINRKKCDTHRVVGNPQASSGNQRLEER</sequence>
<feature type="compositionally biased region" description="Basic and acidic residues" evidence="1">
    <location>
        <begin position="503"/>
        <end position="516"/>
    </location>
</feature>
<protein>
    <submittedName>
        <fullName evidence="2">Uncharacterized protein</fullName>
    </submittedName>
</protein>
<name>A0A160DT66_9GAMM</name>
<dbReference type="Proteomes" id="UP000076830">
    <property type="component" value="Chromosome"/>
</dbReference>
<dbReference type="PATRIC" id="fig|1300342.3.peg.1075"/>
<feature type="compositionally biased region" description="Basic and acidic residues" evidence="1">
    <location>
        <begin position="259"/>
        <end position="268"/>
    </location>
</feature>
<evidence type="ECO:0000313" key="2">
    <source>
        <dbReference type="EMBL" id="ANB17131.1"/>
    </source>
</evidence>
<evidence type="ECO:0000256" key="1">
    <source>
        <dbReference type="SAM" id="MobiDB-lite"/>
    </source>
</evidence>
<feature type="region of interest" description="Disordered" evidence="1">
    <location>
        <begin position="1"/>
        <end position="67"/>
    </location>
</feature>
<feature type="region of interest" description="Disordered" evidence="1">
    <location>
        <begin position="247"/>
        <end position="268"/>
    </location>
</feature>
<dbReference type="STRING" id="1300342.I596_1101"/>
<reference evidence="2 3" key="1">
    <citation type="submission" date="2016-04" db="EMBL/GenBank/DDBJ databases">
        <title>Complete genome sequence of Dokdonella koreensis DS-123T.</title>
        <authorList>
            <person name="Kim J.F."/>
            <person name="Lee H."/>
            <person name="Kwak M.-J."/>
        </authorList>
    </citation>
    <scope>NUCLEOTIDE SEQUENCE [LARGE SCALE GENOMIC DNA]</scope>
    <source>
        <strain evidence="2 3">DS-123</strain>
    </source>
</reference>
<feature type="compositionally biased region" description="Basic and acidic residues" evidence="1">
    <location>
        <begin position="395"/>
        <end position="409"/>
    </location>
</feature>
<feature type="compositionally biased region" description="Polar residues" evidence="1">
    <location>
        <begin position="521"/>
        <end position="533"/>
    </location>
</feature>
<feature type="compositionally biased region" description="Basic and acidic residues" evidence="1">
    <location>
        <begin position="446"/>
        <end position="457"/>
    </location>
</feature>
<dbReference type="KEGG" id="dko:I596_1101"/>